<protein>
    <submittedName>
        <fullName evidence="2">Uncharacterized protein</fullName>
    </submittedName>
</protein>
<evidence type="ECO:0000313" key="2">
    <source>
        <dbReference type="EMBL" id="MEQ2470651.1"/>
    </source>
</evidence>
<comment type="caution">
    <text evidence="2">The sequence shown here is derived from an EMBL/GenBank/DDBJ whole genome shotgun (WGS) entry which is preliminary data.</text>
</comment>
<feature type="compositionally biased region" description="Acidic residues" evidence="1">
    <location>
        <begin position="181"/>
        <end position="191"/>
    </location>
</feature>
<feature type="region of interest" description="Disordered" evidence="1">
    <location>
        <begin position="178"/>
        <end position="198"/>
    </location>
</feature>
<accession>A0ABV1FBJ3</accession>
<sequence length="198" mass="22129">MTIKNITTNDLRKMNNKEGLILQGCGGEVKEWVDGINDILTENGILLDDTKFDNVSVFQNEGVTCILYPFDNVHLDVGKLSMWRLQSYTAFAGTWLSDYVDNKLGGFEPEQNKAEKVKPDCELIGQDGNIFNLMGIASHTLKQNGMADEAKEMCSRVTSSGSYCEALNIIGDYVNITDGSEQSDDIDEDYDERQMMNL</sequence>
<gene>
    <name evidence="2" type="ORF">WMO39_09995</name>
</gene>
<organism evidence="2 3">
    <name type="scientific">Ruminococcoides intestinale</name>
    <dbReference type="NCBI Taxonomy" id="3133162"/>
    <lineage>
        <taxon>Bacteria</taxon>
        <taxon>Bacillati</taxon>
        <taxon>Bacillota</taxon>
        <taxon>Clostridia</taxon>
        <taxon>Eubacteriales</taxon>
        <taxon>Oscillospiraceae</taxon>
        <taxon>Ruminococcoides</taxon>
    </lineage>
</organism>
<evidence type="ECO:0000313" key="3">
    <source>
        <dbReference type="Proteomes" id="UP001490816"/>
    </source>
</evidence>
<dbReference type="RefSeq" id="WP_117950047.1">
    <property type="nucleotide sequence ID" value="NZ_JBBMEZ010000032.1"/>
</dbReference>
<name>A0ABV1FBJ3_9FIRM</name>
<proteinExistence type="predicted"/>
<evidence type="ECO:0000256" key="1">
    <source>
        <dbReference type="SAM" id="MobiDB-lite"/>
    </source>
</evidence>
<dbReference type="EMBL" id="JBBMEZ010000032">
    <property type="protein sequence ID" value="MEQ2470651.1"/>
    <property type="molecule type" value="Genomic_DNA"/>
</dbReference>
<reference evidence="2 3" key="1">
    <citation type="submission" date="2024-03" db="EMBL/GenBank/DDBJ databases">
        <title>Human intestinal bacterial collection.</title>
        <authorList>
            <person name="Pauvert C."/>
            <person name="Hitch T.C.A."/>
            <person name="Clavel T."/>
        </authorList>
    </citation>
    <scope>NUCLEOTIDE SEQUENCE [LARGE SCALE GENOMIC DNA]</scope>
    <source>
        <strain evidence="2 3">CLA-JM-H38</strain>
    </source>
</reference>
<keyword evidence="3" id="KW-1185">Reference proteome</keyword>
<dbReference type="Proteomes" id="UP001490816">
    <property type="component" value="Unassembled WGS sequence"/>
</dbReference>